<reference evidence="1 2" key="1">
    <citation type="journal article" date="2019" name="Nat. Med.">
        <title>A library of human gut bacterial isolates paired with longitudinal multiomics data enables mechanistic microbiome research.</title>
        <authorList>
            <person name="Poyet M."/>
            <person name="Groussin M."/>
            <person name="Gibbons S.M."/>
            <person name="Avila-Pacheco J."/>
            <person name="Jiang X."/>
            <person name="Kearney S.M."/>
            <person name="Perrotta A.R."/>
            <person name="Berdy B."/>
            <person name="Zhao S."/>
            <person name="Lieberman T.D."/>
            <person name="Swanson P.K."/>
            <person name="Smith M."/>
            <person name="Roesemann S."/>
            <person name="Alexander J.E."/>
            <person name="Rich S.A."/>
            <person name="Livny J."/>
            <person name="Vlamakis H."/>
            <person name="Clish C."/>
            <person name="Bullock K."/>
            <person name="Deik A."/>
            <person name="Scott J."/>
            <person name="Pierce K.A."/>
            <person name="Xavier R.J."/>
            <person name="Alm E.J."/>
        </authorList>
    </citation>
    <scope>NUCLEOTIDE SEQUENCE [LARGE SCALE GENOMIC DNA]</scope>
    <source>
        <strain evidence="1 2">BIOML-A122</strain>
    </source>
</reference>
<comment type="caution">
    <text evidence="1">The sequence shown here is derived from an EMBL/GenBank/DDBJ whole genome shotgun (WGS) entry which is preliminary data.</text>
</comment>
<protein>
    <submittedName>
        <fullName evidence="1">Uncharacterized protein</fullName>
    </submittedName>
</protein>
<evidence type="ECO:0000313" key="2">
    <source>
        <dbReference type="Proteomes" id="UP000469427"/>
    </source>
</evidence>
<gene>
    <name evidence="1" type="ORF">GAY98_07380</name>
</gene>
<organism evidence="1 2">
    <name type="scientific">Phocaeicola vulgatus</name>
    <name type="common">Bacteroides vulgatus</name>
    <dbReference type="NCBI Taxonomy" id="821"/>
    <lineage>
        <taxon>Bacteria</taxon>
        <taxon>Pseudomonadati</taxon>
        <taxon>Bacteroidota</taxon>
        <taxon>Bacteroidia</taxon>
        <taxon>Bacteroidales</taxon>
        <taxon>Bacteroidaceae</taxon>
        <taxon>Phocaeicola</taxon>
    </lineage>
</organism>
<dbReference type="EMBL" id="WDBI01000009">
    <property type="protein sequence ID" value="KAB6527516.1"/>
    <property type="molecule type" value="Genomic_DNA"/>
</dbReference>
<sequence length="98" mass="11425">MAEYEDKQKLAVELAVHWAKTGLRQFSMRDAVNDYMKEVGANKAITDESIIDRRRICAQQLTIRSIAFLSKDELHKVEQELKRIAEDDAPKQQLGWHR</sequence>
<dbReference type="Proteomes" id="UP000469427">
    <property type="component" value="Unassembled WGS sequence"/>
</dbReference>
<name>A0A6I0ZU63_PHOVU</name>
<dbReference type="AlphaFoldDB" id="A0A6I0ZU63"/>
<proteinExistence type="predicted"/>
<evidence type="ECO:0000313" key="1">
    <source>
        <dbReference type="EMBL" id="KAB6527516.1"/>
    </source>
</evidence>
<dbReference type="RefSeq" id="WP_153151756.1">
    <property type="nucleotide sequence ID" value="NZ_JAHAWD010000059.1"/>
</dbReference>
<accession>A0A6I0ZU63</accession>